<dbReference type="InterPro" id="IPR036390">
    <property type="entry name" value="WH_DNA-bd_sf"/>
</dbReference>
<dbReference type="PROSITE" id="PS50995">
    <property type="entry name" value="HTH_MARR_2"/>
    <property type="match status" value="1"/>
</dbReference>
<gene>
    <name evidence="5" type="ORF">ACFSKU_14445</name>
</gene>
<dbReference type="PANTHER" id="PTHR42756">
    <property type="entry name" value="TRANSCRIPTIONAL REGULATOR, MARR"/>
    <property type="match status" value="1"/>
</dbReference>
<dbReference type="PANTHER" id="PTHR42756:SF1">
    <property type="entry name" value="TRANSCRIPTIONAL REPRESSOR OF EMRAB OPERON"/>
    <property type="match status" value="1"/>
</dbReference>
<dbReference type="EMBL" id="JBHUHV010000042">
    <property type="protein sequence ID" value="MFD2068091.1"/>
    <property type="molecule type" value="Genomic_DNA"/>
</dbReference>
<dbReference type="Gene3D" id="1.10.10.10">
    <property type="entry name" value="Winged helix-like DNA-binding domain superfamily/Winged helix DNA-binding domain"/>
    <property type="match status" value="1"/>
</dbReference>
<sequence length="166" mass="19150">MNLENETGIKNFRNTWQKASISLIYTYGFLSNGYETFFKKYDITGQQYNALRILKGQYPKPISTSFLRENMLDKMSDASRLVSRLSSKELVDVSTNSYDKRLVNILLSNKGLELISVIEKEVFELDALMHGINEEEAEQLIEILTKVRKHLKSKNETESTKTNNNV</sequence>
<keyword evidence="2" id="KW-0238">DNA-binding</keyword>
<keyword evidence="3" id="KW-0804">Transcription</keyword>
<evidence type="ECO:0000259" key="4">
    <source>
        <dbReference type="PROSITE" id="PS50995"/>
    </source>
</evidence>
<dbReference type="Proteomes" id="UP001597369">
    <property type="component" value="Unassembled WGS sequence"/>
</dbReference>
<comment type="caution">
    <text evidence="5">The sequence shown here is derived from an EMBL/GenBank/DDBJ whole genome shotgun (WGS) entry which is preliminary data.</text>
</comment>
<dbReference type="RefSeq" id="WP_229962413.1">
    <property type="nucleotide sequence ID" value="NZ_JAJJWI010000022.1"/>
</dbReference>
<keyword evidence="6" id="KW-1185">Reference proteome</keyword>
<reference evidence="6" key="1">
    <citation type="journal article" date="2019" name="Int. J. Syst. Evol. Microbiol.">
        <title>The Global Catalogue of Microorganisms (GCM) 10K type strain sequencing project: providing services to taxonomists for standard genome sequencing and annotation.</title>
        <authorList>
            <consortium name="The Broad Institute Genomics Platform"/>
            <consortium name="The Broad Institute Genome Sequencing Center for Infectious Disease"/>
            <person name="Wu L."/>
            <person name="Ma J."/>
        </authorList>
    </citation>
    <scope>NUCLEOTIDE SEQUENCE [LARGE SCALE GENOMIC DNA]</scope>
    <source>
        <strain evidence="6">JCM 16545</strain>
    </source>
</reference>
<dbReference type="InterPro" id="IPR036388">
    <property type="entry name" value="WH-like_DNA-bd_sf"/>
</dbReference>
<keyword evidence="1" id="KW-0805">Transcription regulation</keyword>
<proteinExistence type="predicted"/>
<organism evidence="5 6">
    <name type="scientific">Pontibacter silvestris</name>
    <dbReference type="NCBI Taxonomy" id="2305183"/>
    <lineage>
        <taxon>Bacteria</taxon>
        <taxon>Pseudomonadati</taxon>
        <taxon>Bacteroidota</taxon>
        <taxon>Cytophagia</taxon>
        <taxon>Cytophagales</taxon>
        <taxon>Hymenobacteraceae</taxon>
        <taxon>Pontibacter</taxon>
    </lineage>
</organism>
<dbReference type="SMART" id="SM00347">
    <property type="entry name" value="HTH_MARR"/>
    <property type="match status" value="1"/>
</dbReference>
<evidence type="ECO:0000256" key="3">
    <source>
        <dbReference type="ARBA" id="ARBA00023163"/>
    </source>
</evidence>
<evidence type="ECO:0000256" key="2">
    <source>
        <dbReference type="ARBA" id="ARBA00023125"/>
    </source>
</evidence>
<dbReference type="InterPro" id="IPR000835">
    <property type="entry name" value="HTH_MarR-typ"/>
</dbReference>
<dbReference type="SUPFAM" id="SSF46785">
    <property type="entry name" value="Winged helix' DNA-binding domain"/>
    <property type="match status" value="1"/>
</dbReference>
<evidence type="ECO:0000313" key="6">
    <source>
        <dbReference type="Proteomes" id="UP001597369"/>
    </source>
</evidence>
<dbReference type="PRINTS" id="PR00598">
    <property type="entry name" value="HTHMARR"/>
</dbReference>
<protein>
    <submittedName>
        <fullName evidence="5">MarR family winged helix-turn-helix transcriptional regulator</fullName>
    </submittedName>
</protein>
<accession>A0ABW4X124</accession>
<evidence type="ECO:0000313" key="5">
    <source>
        <dbReference type="EMBL" id="MFD2068091.1"/>
    </source>
</evidence>
<evidence type="ECO:0000256" key="1">
    <source>
        <dbReference type="ARBA" id="ARBA00023015"/>
    </source>
</evidence>
<name>A0ABW4X124_9BACT</name>
<feature type="domain" description="HTH marR-type" evidence="4">
    <location>
        <begin position="1"/>
        <end position="149"/>
    </location>
</feature>